<name>A0A1F7I6Y6_9BACT</name>
<feature type="transmembrane region" description="Helical" evidence="1">
    <location>
        <begin position="156"/>
        <end position="180"/>
    </location>
</feature>
<evidence type="ECO:0000313" key="2">
    <source>
        <dbReference type="EMBL" id="OGK39137.1"/>
    </source>
</evidence>
<feature type="transmembrane region" description="Helical" evidence="1">
    <location>
        <begin position="208"/>
        <end position="225"/>
    </location>
</feature>
<feature type="transmembrane region" description="Helical" evidence="1">
    <location>
        <begin position="421"/>
        <end position="441"/>
    </location>
</feature>
<protein>
    <recommendedName>
        <fullName evidence="4">Membrane protein 6-pyruvoyl-tetrahydropterin synthase-related domain-containing protein</fullName>
    </recommendedName>
</protein>
<sequence>MKDIFEKAIHFVKKRPGLSFLTLILLIIEVVNIRPAKYIVGWDNYSSYFNLHANIFRSLFATWRDYRGLGVPSDSESLDIFRQLFFFIIHPFVDTPLLDQLYIISALVLGTISLYLFVFIFLKDIFKEKFTETNLDIAAAFAAFMYLFNLNTTSTFYFPMVMFINRYFSLPLLFLSFYVLLKKKKPSWALLGVIFFVFFATSGTYLVATIFITMIVSLTVFSYFTSGVKKGFILVATYIVLSAFWLLPFINYTIERSNLLPLAPTFIDANESQLNKPSDFFSLSRQSTLYPNFFDTEYTDQTTNSQKSLHPLGDTLQDKSWKSITFLFPILYLFGALLIVLKYKKRPLLWIPMMLGLFLFLSLKEFSPLGFLYEIASKKLPFFQVLFRFGDTKFHTFIAFSGSIAAGFVVLFLSEKFRKNILYLLILLIMLPNALLFKSYFTGNLIGPFMFNEIPSAYFEIAEYINKDKANFRVLHLPYDRNAYWKSYTWGAFGSSFLHYMIDKPFIDKTFEPASMENAYLHNHIRQLIDNAQALDGPGIQARAEQLSRFLGKSGVKYIILDETVSAEIESREMLLWGSFNGPDSVYILNALKEHGYARSILTKKVTNHDIELLQLNKSEEMVTFQTQARLLDPHFDSIFDSELIDSDELFIQSEKLSNQSLLYPLQRINGVLEQMADKIKLTFPETILNKGIHTIDIPPTKSIPVEAISSFVEVSARRIEEQIQLTFYIKTLPDMAGQSFREPIGQMNLDAESADQTKLSINDMLTTLPADIGDTEVFFGGNLIRGDKLNVTVLRQNKIQPVTLSDFTLTDKPNCFADGTAEYSYNFIANSSLELNTYNGSTCILKRLSELTTDTTSHISFVIDAEIEQNNDSEKKAIAQTLVRTSKPNLSALILAKKKPQYLQWCVKTGAIDHCYNSDQILALGERSNFTIDVDQSIQGVNDLLLLLVLRGLGEGNFQMRIHSMSLAEYNTIGEQDFIFDPNKPYQSSLNLAEEQALSVMLPIGKSPFAHYDLLSSGYFLSNTPCGQPNGYRTYRMSEELTGPLISYVQNCSNDLSIELPFSSRNFYLWTLQYNLLSGKYPKYVLDNGLTHYVDNYVGLSQGYPNVRGFKSFQEPEGKLKTLINPQGVKNQLDKLEYPSFYTFIPPSTELQDNKMKNFTLHQDSENEGIMMINKMNIIELPNRWRNMSLYQVAAVLPFTLPTNSSSERILPSLWKVTIGQVPMNNVMMFKFNQAYDRQWNIYSSLSDVITGQTYPGEHVKCDGYANCFILENPSQVFYIFYDPEKLNFLGWGITLTSILILFIVASRKR</sequence>
<feature type="transmembrane region" description="Helical" evidence="1">
    <location>
        <begin position="393"/>
        <end position="414"/>
    </location>
</feature>
<feature type="transmembrane region" description="Helical" evidence="1">
    <location>
        <begin position="134"/>
        <end position="150"/>
    </location>
</feature>
<reference evidence="2 3" key="1">
    <citation type="journal article" date="2016" name="Nat. Commun.">
        <title>Thousands of microbial genomes shed light on interconnected biogeochemical processes in an aquifer system.</title>
        <authorList>
            <person name="Anantharaman K."/>
            <person name="Brown C.T."/>
            <person name="Hug L.A."/>
            <person name="Sharon I."/>
            <person name="Castelle C.J."/>
            <person name="Probst A.J."/>
            <person name="Thomas B.C."/>
            <person name="Singh A."/>
            <person name="Wilkins M.J."/>
            <person name="Karaoz U."/>
            <person name="Brodie E.L."/>
            <person name="Williams K.H."/>
            <person name="Hubbard S.S."/>
            <person name="Banfield J.F."/>
        </authorList>
    </citation>
    <scope>NUCLEOTIDE SEQUENCE [LARGE SCALE GENOMIC DNA]</scope>
</reference>
<feature type="transmembrane region" description="Helical" evidence="1">
    <location>
        <begin position="101"/>
        <end position="122"/>
    </location>
</feature>
<dbReference type="Proteomes" id="UP000179024">
    <property type="component" value="Unassembled WGS sequence"/>
</dbReference>
<dbReference type="EMBL" id="MGAE01000025">
    <property type="protein sequence ID" value="OGK39137.1"/>
    <property type="molecule type" value="Genomic_DNA"/>
</dbReference>
<organism evidence="2 3">
    <name type="scientific">Candidatus Roizmanbacteria bacterium RIFCSPHIGHO2_12_FULL_44_10</name>
    <dbReference type="NCBI Taxonomy" id="1802054"/>
    <lineage>
        <taxon>Bacteria</taxon>
        <taxon>Candidatus Roizmaniibacteriota</taxon>
    </lineage>
</organism>
<proteinExistence type="predicted"/>
<accession>A0A1F7I6Y6</accession>
<feature type="transmembrane region" description="Helical" evidence="1">
    <location>
        <begin position="348"/>
        <end position="373"/>
    </location>
</feature>
<keyword evidence="1" id="KW-0812">Transmembrane</keyword>
<evidence type="ECO:0000256" key="1">
    <source>
        <dbReference type="SAM" id="Phobius"/>
    </source>
</evidence>
<feature type="transmembrane region" description="Helical" evidence="1">
    <location>
        <begin position="187"/>
        <end position="202"/>
    </location>
</feature>
<evidence type="ECO:0000313" key="3">
    <source>
        <dbReference type="Proteomes" id="UP000179024"/>
    </source>
</evidence>
<feature type="transmembrane region" description="Helical" evidence="1">
    <location>
        <begin position="232"/>
        <end position="254"/>
    </location>
</feature>
<evidence type="ECO:0008006" key="4">
    <source>
        <dbReference type="Google" id="ProtNLM"/>
    </source>
</evidence>
<feature type="transmembrane region" description="Helical" evidence="1">
    <location>
        <begin position="321"/>
        <end position="341"/>
    </location>
</feature>
<keyword evidence="1" id="KW-1133">Transmembrane helix</keyword>
<comment type="caution">
    <text evidence="2">The sequence shown here is derived from an EMBL/GenBank/DDBJ whole genome shotgun (WGS) entry which is preliminary data.</text>
</comment>
<feature type="transmembrane region" description="Helical" evidence="1">
    <location>
        <begin position="20"/>
        <end position="40"/>
    </location>
</feature>
<feature type="transmembrane region" description="Helical" evidence="1">
    <location>
        <begin position="1290"/>
        <end position="1307"/>
    </location>
</feature>
<gene>
    <name evidence="2" type="ORF">A3F34_00585</name>
</gene>
<keyword evidence="1" id="KW-0472">Membrane</keyword>